<dbReference type="InterPro" id="IPR046026">
    <property type="entry name" value="DUF5984"/>
</dbReference>
<dbReference type="Pfam" id="PF19446">
    <property type="entry name" value="DUF5984"/>
    <property type="match status" value="1"/>
</dbReference>
<proteinExistence type="predicted"/>
<dbReference type="Proteomes" id="UP000604117">
    <property type="component" value="Unassembled WGS sequence"/>
</dbReference>
<name>A0ABQ4CWW7_9ACTN</name>
<dbReference type="RefSeq" id="WP_203716620.1">
    <property type="nucleotide sequence ID" value="NZ_BONE01000048.1"/>
</dbReference>
<reference evidence="1 2" key="1">
    <citation type="submission" date="2021-01" db="EMBL/GenBank/DDBJ databases">
        <title>Whole genome shotgun sequence of Asanoa siamensis NBRC 107932.</title>
        <authorList>
            <person name="Komaki H."/>
            <person name="Tamura T."/>
        </authorList>
    </citation>
    <scope>NUCLEOTIDE SEQUENCE [LARGE SCALE GENOMIC DNA]</scope>
    <source>
        <strain evidence="1 2">NBRC 107932</strain>
    </source>
</reference>
<evidence type="ECO:0000313" key="2">
    <source>
        <dbReference type="Proteomes" id="UP000604117"/>
    </source>
</evidence>
<protein>
    <submittedName>
        <fullName evidence="1">Uncharacterized protein</fullName>
    </submittedName>
</protein>
<dbReference type="EMBL" id="BONE01000048">
    <property type="protein sequence ID" value="GIF75779.1"/>
    <property type="molecule type" value="Genomic_DNA"/>
</dbReference>
<accession>A0ABQ4CWW7</accession>
<organism evidence="1 2">
    <name type="scientific">Asanoa siamensis</name>
    <dbReference type="NCBI Taxonomy" id="926357"/>
    <lineage>
        <taxon>Bacteria</taxon>
        <taxon>Bacillati</taxon>
        <taxon>Actinomycetota</taxon>
        <taxon>Actinomycetes</taxon>
        <taxon>Micromonosporales</taxon>
        <taxon>Micromonosporaceae</taxon>
        <taxon>Asanoa</taxon>
    </lineage>
</organism>
<comment type="caution">
    <text evidence="1">The sequence shown here is derived from an EMBL/GenBank/DDBJ whole genome shotgun (WGS) entry which is preliminary data.</text>
</comment>
<evidence type="ECO:0000313" key="1">
    <source>
        <dbReference type="EMBL" id="GIF75779.1"/>
    </source>
</evidence>
<sequence>MGYLTDAPDITCWRHLAAGNDLVTISQRIPPAAQGTFEGPRRLDVSVPTDDFFAAVRDFDRRFIAAMEERVAVLEQTGPPTDVNLDLAMLRAEHVRRSHWLAERLAAPRQVDWNRVRSGLSAISSWPTSESGT</sequence>
<gene>
    <name evidence="1" type="ORF">Asi02nite_52970</name>
</gene>
<keyword evidence="2" id="KW-1185">Reference proteome</keyword>